<comment type="caution">
    <text evidence="2">The sequence shown here is derived from an EMBL/GenBank/DDBJ whole genome shotgun (WGS) entry which is preliminary data.</text>
</comment>
<accession>A0ABU2YE98</accession>
<name>A0ABU2YE98_9FLAO</name>
<evidence type="ECO:0000313" key="3">
    <source>
        <dbReference type="Proteomes" id="UP001254488"/>
    </source>
</evidence>
<keyword evidence="1" id="KW-1133">Transmembrane helix</keyword>
<proteinExistence type="predicted"/>
<keyword evidence="1" id="KW-0812">Transmembrane</keyword>
<keyword evidence="1" id="KW-0472">Membrane</keyword>
<organism evidence="2 3">
    <name type="scientific">Patiriisocius hiemis</name>
    <dbReference type="NCBI Taxonomy" id="3075604"/>
    <lineage>
        <taxon>Bacteria</taxon>
        <taxon>Pseudomonadati</taxon>
        <taxon>Bacteroidota</taxon>
        <taxon>Flavobacteriia</taxon>
        <taxon>Flavobacteriales</taxon>
        <taxon>Flavobacteriaceae</taxon>
        <taxon>Patiriisocius</taxon>
    </lineage>
</organism>
<gene>
    <name evidence="2" type="ORF">RM538_10835</name>
</gene>
<feature type="transmembrane region" description="Helical" evidence="1">
    <location>
        <begin position="6"/>
        <end position="24"/>
    </location>
</feature>
<feature type="transmembrane region" description="Helical" evidence="1">
    <location>
        <begin position="60"/>
        <end position="79"/>
    </location>
</feature>
<feature type="transmembrane region" description="Helical" evidence="1">
    <location>
        <begin position="85"/>
        <end position="102"/>
    </location>
</feature>
<protein>
    <submittedName>
        <fullName evidence="2">SdpI family protein</fullName>
    </submittedName>
</protein>
<keyword evidence="3" id="KW-1185">Reference proteome</keyword>
<evidence type="ECO:0000313" key="2">
    <source>
        <dbReference type="EMBL" id="MDT0556503.1"/>
    </source>
</evidence>
<dbReference type="Proteomes" id="UP001254488">
    <property type="component" value="Unassembled WGS sequence"/>
</dbReference>
<evidence type="ECO:0000256" key="1">
    <source>
        <dbReference type="SAM" id="Phobius"/>
    </source>
</evidence>
<dbReference type="Pfam" id="PF13630">
    <property type="entry name" value="SdpI"/>
    <property type="match status" value="1"/>
</dbReference>
<sequence>MSPEIELLVSIGYCIFIIVLALVLKKFPPKKINHFYGYRTTRSMKNQNIWTVANTYASNLMLKVSLYSLIFPLLCYFIIPDYNFLITVIANTLLVCSIIFFTEKHLSKNFDANGKPK</sequence>
<dbReference type="InterPro" id="IPR025962">
    <property type="entry name" value="SdpI/YhfL"/>
</dbReference>
<reference evidence="2 3" key="1">
    <citation type="submission" date="2023-09" db="EMBL/GenBank/DDBJ databases">
        <authorList>
            <person name="Rey-Velasco X."/>
        </authorList>
    </citation>
    <scope>NUCLEOTIDE SEQUENCE [LARGE SCALE GENOMIC DNA]</scope>
    <source>
        <strain evidence="2 3">W242</strain>
    </source>
</reference>
<dbReference type="RefSeq" id="WP_311333454.1">
    <property type="nucleotide sequence ID" value="NZ_JAVRHZ010000006.1"/>
</dbReference>
<dbReference type="EMBL" id="JAVRHZ010000006">
    <property type="protein sequence ID" value="MDT0556503.1"/>
    <property type="molecule type" value="Genomic_DNA"/>
</dbReference>